<keyword evidence="3" id="KW-1185">Reference proteome</keyword>
<feature type="transmembrane region" description="Helical" evidence="1">
    <location>
        <begin position="117"/>
        <end position="139"/>
    </location>
</feature>
<dbReference type="OrthoDB" id="3819831at2"/>
<evidence type="ECO:0000313" key="3">
    <source>
        <dbReference type="Proteomes" id="UP000054837"/>
    </source>
</evidence>
<protein>
    <recommendedName>
        <fullName evidence="4">ABC transporter permease</fullName>
    </recommendedName>
</protein>
<dbReference type="AlphaFoldDB" id="A0A0W8I5P0"/>
<feature type="transmembrane region" description="Helical" evidence="1">
    <location>
        <begin position="206"/>
        <end position="230"/>
    </location>
</feature>
<proteinExistence type="predicted"/>
<feature type="transmembrane region" description="Helical" evidence="1">
    <location>
        <begin position="237"/>
        <end position="257"/>
    </location>
</feature>
<dbReference type="Proteomes" id="UP000054837">
    <property type="component" value="Unassembled WGS sequence"/>
</dbReference>
<sequence>MIRLVGVELHRLRARRIVVLALVASALIAGFALFTVNQQAVQLERARSGADAAFQEQLRWWEENGERERASCLQSQEEERRLSGDASVDFGCDQMQAPTPEQMYGAMPSLAGQYDELLLALAYPFLLLALLVGSTHVAAEFTHRTMGSWLTFVPRRGVVFAAKVVAAAIVALPVTGVGVSLVLLGVPAVFRWHGIDGGGTADQWVVLAWAVVRIMVLGALAGALGAAAGFLVRHSAVVVGVLLGYLAVVEGILGASLPQASRYLLGRNIQGFVENGTRWTVYADCWGPTGECREVVERLSFAQSATTLILVVLLVVGLALWRFLRTDVD</sequence>
<feature type="transmembrane region" description="Helical" evidence="1">
    <location>
        <begin position="160"/>
        <end position="186"/>
    </location>
</feature>
<keyword evidence="1" id="KW-0472">Membrane</keyword>
<dbReference type="RefSeq" id="WP_058891552.1">
    <property type="nucleotide sequence ID" value="NZ_LQBL01000028.1"/>
</dbReference>
<dbReference type="STRING" id="767452.AVL62_01780"/>
<evidence type="ECO:0000256" key="1">
    <source>
        <dbReference type="SAM" id="Phobius"/>
    </source>
</evidence>
<keyword evidence="1" id="KW-0812">Transmembrane</keyword>
<evidence type="ECO:0000313" key="2">
    <source>
        <dbReference type="EMBL" id="KUG53543.1"/>
    </source>
</evidence>
<comment type="caution">
    <text evidence="2">The sequence shown here is derived from an EMBL/GenBank/DDBJ whole genome shotgun (WGS) entry which is preliminary data.</text>
</comment>
<evidence type="ECO:0008006" key="4">
    <source>
        <dbReference type="Google" id="ProtNLM"/>
    </source>
</evidence>
<organism evidence="2 3">
    <name type="scientific">Serinicoccus chungangensis</name>
    <dbReference type="NCBI Taxonomy" id="767452"/>
    <lineage>
        <taxon>Bacteria</taxon>
        <taxon>Bacillati</taxon>
        <taxon>Actinomycetota</taxon>
        <taxon>Actinomycetes</taxon>
        <taxon>Micrococcales</taxon>
        <taxon>Ornithinimicrobiaceae</taxon>
        <taxon>Serinicoccus</taxon>
    </lineage>
</organism>
<dbReference type="EMBL" id="LQBL01000028">
    <property type="protein sequence ID" value="KUG53543.1"/>
    <property type="molecule type" value="Genomic_DNA"/>
</dbReference>
<gene>
    <name evidence="2" type="ORF">AVL62_01780</name>
</gene>
<reference evidence="2 3" key="1">
    <citation type="submission" date="2015-12" db="EMBL/GenBank/DDBJ databases">
        <title>Serinicoccus chungangenesis strain CD08_5 genome sequencing and assembly.</title>
        <authorList>
            <person name="Chander A.M."/>
            <person name="Kaur G."/>
            <person name="Nair G.R."/>
            <person name="Dhawan D.K."/>
            <person name="Kochhar R.K."/>
            <person name="Mayilraj S."/>
            <person name="Bhadada S.K."/>
        </authorList>
    </citation>
    <scope>NUCLEOTIDE SEQUENCE [LARGE SCALE GENOMIC DNA]</scope>
    <source>
        <strain evidence="2 3">CD08_5</strain>
    </source>
</reference>
<keyword evidence="1" id="KW-1133">Transmembrane helix</keyword>
<accession>A0A0W8I5P0</accession>
<name>A0A0W8I5P0_9MICO</name>
<feature type="transmembrane region" description="Helical" evidence="1">
    <location>
        <begin position="305"/>
        <end position="324"/>
    </location>
</feature>
<feature type="transmembrane region" description="Helical" evidence="1">
    <location>
        <begin position="17"/>
        <end position="36"/>
    </location>
</feature>